<reference evidence="1 2" key="1">
    <citation type="submission" date="2012-08" db="EMBL/GenBank/DDBJ databases">
        <title>Oryza genome evolution.</title>
        <authorList>
            <person name="Wing R.A."/>
        </authorList>
    </citation>
    <scope>NUCLEOTIDE SEQUENCE</scope>
</reference>
<reference evidence="1" key="3">
    <citation type="submission" date="2015-04" db="UniProtKB">
        <authorList>
            <consortium name="EnsemblPlants"/>
        </authorList>
    </citation>
    <scope>IDENTIFICATION</scope>
</reference>
<dbReference type="Gramene" id="LPERR11G01580.1">
    <property type="protein sequence ID" value="LPERR11G01580.1"/>
    <property type="gene ID" value="LPERR11G01580"/>
</dbReference>
<keyword evidence="2" id="KW-1185">Reference proteome</keyword>
<name>A0A0D9XNP6_9ORYZ</name>
<dbReference type="EnsemblPlants" id="LPERR11G01580.1">
    <property type="protein sequence ID" value="LPERR11G01580.1"/>
    <property type="gene ID" value="LPERR11G01580"/>
</dbReference>
<evidence type="ECO:0000313" key="2">
    <source>
        <dbReference type="Proteomes" id="UP000032180"/>
    </source>
</evidence>
<accession>A0A0D9XNP6</accession>
<evidence type="ECO:0000313" key="1">
    <source>
        <dbReference type="EnsemblPlants" id="LPERR11G01580.1"/>
    </source>
</evidence>
<reference evidence="2" key="2">
    <citation type="submission" date="2013-12" db="EMBL/GenBank/DDBJ databases">
        <authorList>
            <person name="Yu Y."/>
            <person name="Lee S."/>
            <person name="de Baynast K."/>
            <person name="Wissotski M."/>
            <person name="Liu L."/>
            <person name="Talag J."/>
            <person name="Goicoechea J."/>
            <person name="Angelova A."/>
            <person name="Jetty R."/>
            <person name="Kudrna D."/>
            <person name="Golser W."/>
            <person name="Rivera L."/>
            <person name="Zhang J."/>
            <person name="Wing R."/>
        </authorList>
    </citation>
    <scope>NUCLEOTIDE SEQUENCE</scope>
</reference>
<sequence>MAAIKVLISVTIGGGGLVAIGNTSNTLSTFCRAGLGFERDQPGAAVIRCSAAGREEEAAKGKEARWGRWRQRVTRGGRKGWGNVVPWGAGWGRSV</sequence>
<dbReference type="AlphaFoldDB" id="A0A0D9XNP6"/>
<organism evidence="1 2">
    <name type="scientific">Leersia perrieri</name>
    <dbReference type="NCBI Taxonomy" id="77586"/>
    <lineage>
        <taxon>Eukaryota</taxon>
        <taxon>Viridiplantae</taxon>
        <taxon>Streptophyta</taxon>
        <taxon>Embryophyta</taxon>
        <taxon>Tracheophyta</taxon>
        <taxon>Spermatophyta</taxon>
        <taxon>Magnoliopsida</taxon>
        <taxon>Liliopsida</taxon>
        <taxon>Poales</taxon>
        <taxon>Poaceae</taxon>
        <taxon>BOP clade</taxon>
        <taxon>Oryzoideae</taxon>
        <taxon>Oryzeae</taxon>
        <taxon>Oryzinae</taxon>
        <taxon>Leersia</taxon>
    </lineage>
</organism>
<dbReference type="Proteomes" id="UP000032180">
    <property type="component" value="Chromosome 11"/>
</dbReference>
<dbReference type="HOGENOM" id="CLU_2375859_0_0_1"/>
<protein>
    <submittedName>
        <fullName evidence="1">Uncharacterized protein</fullName>
    </submittedName>
</protein>
<proteinExistence type="predicted"/>